<feature type="transmembrane region" description="Helical" evidence="6">
    <location>
        <begin position="194"/>
        <end position="213"/>
    </location>
</feature>
<evidence type="ECO:0000256" key="3">
    <source>
        <dbReference type="ARBA" id="ARBA00022989"/>
    </source>
</evidence>
<feature type="transmembrane region" description="Helical" evidence="6">
    <location>
        <begin position="219"/>
        <end position="241"/>
    </location>
</feature>
<dbReference type="EMBL" id="KV417586">
    <property type="protein sequence ID" value="KZP17074.1"/>
    <property type="molecule type" value="Genomic_DNA"/>
</dbReference>
<feature type="transmembrane region" description="Helical" evidence="6">
    <location>
        <begin position="289"/>
        <end position="315"/>
    </location>
</feature>
<evidence type="ECO:0000256" key="2">
    <source>
        <dbReference type="ARBA" id="ARBA00022692"/>
    </source>
</evidence>
<dbReference type="PANTHER" id="PTHR10924:SF6">
    <property type="entry name" value="SOLUTE CARRIER FAMILY 49 MEMBER A3"/>
    <property type="match status" value="1"/>
</dbReference>
<dbReference type="GO" id="GO:0022857">
    <property type="term" value="F:transmembrane transporter activity"/>
    <property type="evidence" value="ECO:0007669"/>
    <property type="project" value="InterPro"/>
</dbReference>
<feature type="transmembrane region" description="Helical" evidence="6">
    <location>
        <begin position="450"/>
        <end position="471"/>
    </location>
</feature>
<keyword evidence="3 6" id="KW-1133">Transmembrane helix</keyword>
<keyword evidence="8" id="KW-1185">Reference proteome</keyword>
<gene>
    <name evidence="7" type="ORF">FIBSPDRAFT_1047042</name>
</gene>
<comment type="subcellular location">
    <subcellularLocation>
        <location evidence="1">Membrane</location>
        <topology evidence="1">Multi-pass membrane protein</topology>
    </subcellularLocation>
</comment>
<feature type="transmembrane region" description="Helical" evidence="6">
    <location>
        <begin position="60"/>
        <end position="80"/>
    </location>
</feature>
<feature type="region of interest" description="Disordered" evidence="5">
    <location>
        <begin position="481"/>
        <end position="503"/>
    </location>
</feature>
<feature type="transmembrane region" description="Helical" evidence="6">
    <location>
        <begin position="327"/>
        <end position="346"/>
    </location>
</feature>
<feature type="region of interest" description="Disordered" evidence="5">
    <location>
        <begin position="526"/>
        <end position="567"/>
    </location>
</feature>
<organism evidence="7 8">
    <name type="scientific">Athelia psychrophila</name>
    <dbReference type="NCBI Taxonomy" id="1759441"/>
    <lineage>
        <taxon>Eukaryota</taxon>
        <taxon>Fungi</taxon>
        <taxon>Dikarya</taxon>
        <taxon>Basidiomycota</taxon>
        <taxon>Agaricomycotina</taxon>
        <taxon>Agaricomycetes</taxon>
        <taxon>Agaricomycetidae</taxon>
        <taxon>Atheliales</taxon>
        <taxon>Atheliaceae</taxon>
        <taxon>Athelia</taxon>
    </lineage>
</organism>
<accession>A0A166FR84</accession>
<protein>
    <submittedName>
        <fullName evidence="7">MFS general substrate transporter</fullName>
    </submittedName>
</protein>
<dbReference type="Gene3D" id="1.20.1250.20">
    <property type="entry name" value="MFS general substrate transporter like domains"/>
    <property type="match status" value="1"/>
</dbReference>
<sequence>MSTEFVNSVEARDYSYAINNLDSEARSDSTHSYAERPSTDSLGVRTKEAPQQYRVYKRRWLGLLAFVVLNGVATMSWPWFGPISPTTAAEFGLTVSQVDWLGNAPMLVFLPFSFLVPILYARIGLTKCTWLGCLFLVLSGWVRFLGTIKSLSPGAAYALLMIGQALVAIAQPFFQVLGPTYSETWFDLKSRTTATMLVAVSNPVGAALGQLISPLPSSVRTSILVLAIISTACVPMVLFIADAPPTPPTYTASRPKNSFASFGRALVGRHNPQADPPSAQMSVRERFDFLIVALTFGVFVGQSSAFGVVTGQIFIPYGYSDGIAGGLGSTLLFVGLGASLVSAPIFDRVLTHHLALVSKILVPITGALWLVFAWTVKADNTGGLFALMALIGAISVPTLPIALELSCELTRNPDGSSALLWSLTNVFGIIFIEMQTYLEAGDDGKPPGNMHKALIVMGAILLGTSVFQILLKGTQTRRLEDEKMARETGGADEEDVPFNPGAGMQQRNMSEPTMYAYAEHVPAAQVQVLETQRQEEQEGDGEGDEPFNPAMLQSQTPFDIAPSPGHA</sequence>
<keyword evidence="4 6" id="KW-0472">Membrane</keyword>
<proteinExistence type="predicted"/>
<dbReference type="PANTHER" id="PTHR10924">
    <property type="entry name" value="MAJOR FACILITATOR SUPERFAMILY PROTEIN-RELATED"/>
    <property type="match status" value="1"/>
</dbReference>
<dbReference type="InterPro" id="IPR011701">
    <property type="entry name" value="MFS"/>
</dbReference>
<dbReference type="GO" id="GO:0016020">
    <property type="term" value="C:membrane"/>
    <property type="evidence" value="ECO:0007669"/>
    <property type="project" value="UniProtKB-SubCell"/>
</dbReference>
<feature type="transmembrane region" description="Helical" evidence="6">
    <location>
        <begin position="418"/>
        <end position="438"/>
    </location>
</feature>
<name>A0A166FR84_9AGAM</name>
<evidence type="ECO:0000256" key="1">
    <source>
        <dbReference type="ARBA" id="ARBA00004141"/>
    </source>
</evidence>
<dbReference type="AlphaFoldDB" id="A0A166FR84"/>
<dbReference type="InterPro" id="IPR049680">
    <property type="entry name" value="FLVCR1-2_SLC49-like"/>
</dbReference>
<feature type="transmembrane region" description="Helical" evidence="6">
    <location>
        <begin position="154"/>
        <end position="174"/>
    </location>
</feature>
<keyword evidence="2 6" id="KW-0812">Transmembrane</keyword>
<feature type="transmembrane region" description="Helical" evidence="6">
    <location>
        <begin position="100"/>
        <end position="121"/>
    </location>
</feature>
<feature type="transmembrane region" description="Helical" evidence="6">
    <location>
        <begin position="128"/>
        <end position="148"/>
    </location>
</feature>
<feature type="transmembrane region" description="Helical" evidence="6">
    <location>
        <begin position="353"/>
        <end position="372"/>
    </location>
</feature>
<evidence type="ECO:0000256" key="4">
    <source>
        <dbReference type="ARBA" id="ARBA00023136"/>
    </source>
</evidence>
<evidence type="ECO:0000313" key="8">
    <source>
        <dbReference type="Proteomes" id="UP000076532"/>
    </source>
</evidence>
<feature type="transmembrane region" description="Helical" evidence="6">
    <location>
        <begin position="384"/>
        <end position="406"/>
    </location>
</feature>
<evidence type="ECO:0000256" key="6">
    <source>
        <dbReference type="SAM" id="Phobius"/>
    </source>
</evidence>
<dbReference type="Proteomes" id="UP000076532">
    <property type="component" value="Unassembled WGS sequence"/>
</dbReference>
<evidence type="ECO:0000313" key="7">
    <source>
        <dbReference type="EMBL" id="KZP17074.1"/>
    </source>
</evidence>
<evidence type="ECO:0000256" key="5">
    <source>
        <dbReference type="SAM" id="MobiDB-lite"/>
    </source>
</evidence>
<reference evidence="7 8" key="1">
    <citation type="journal article" date="2016" name="Mol. Biol. Evol.">
        <title>Comparative Genomics of Early-Diverging Mushroom-Forming Fungi Provides Insights into the Origins of Lignocellulose Decay Capabilities.</title>
        <authorList>
            <person name="Nagy L.G."/>
            <person name="Riley R."/>
            <person name="Tritt A."/>
            <person name="Adam C."/>
            <person name="Daum C."/>
            <person name="Floudas D."/>
            <person name="Sun H."/>
            <person name="Yadav J.S."/>
            <person name="Pangilinan J."/>
            <person name="Larsson K.H."/>
            <person name="Matsuura K."/>
            <person name="Barry K."/>
            <person name="Labutti K."/>
            <person name="Kuo R."/>
            <person name="Ohm R.A."/>
            <person name="Bhattacharya S.S."/>
            <person name="Shirouzu T."/>
            <person name="Yoshinaga Y."/>
            <person name="Martin F.M."/>
            <person name="Grigoriev I.V."/>
            <person name="Hibbett D.S."/>
        </authorList>
    </citation>
    <scope>NUCLEOTIDE SEQUENCE [LARGE SCALE GENOMIC DNA]</scope>
    <source>
        <strain evidence="7 8">CBS 109695</strain>
    </source>
</reference>
<dbReference type="InterPro" id="IPR036259">
    <property type="entry name" value="MFS_trans_sf"/>
</dbReference>
<dbReference type="Pfam" id="PF07690">
    <property type="entry name" value="MFS_1"/>
    <property type="match status" value="1"/>
</dbReference>
<dbReference type="SUPFAM" id="SSF103473">
    <property type="entry name" value="MFS general substrate transporter"/>
    <property type="match status" value="1"/>
</dbReference>
<dbReference type="OrthoDB" id="422206at2759"/>